<dbReference type="eggNOG" id="ENOG503435B">
    <property type="taxonomic scope" value="Bacteria"/>
</dbReference>
<proteinExistence type="predicted"/>
<evidence type="ECO:0000313" key="2">
    <source>
        <dbReference type="Proteomes" id="UP000004067"/>
    </source>
</evidence>
<accession>F5RIL6</accession>
<gene>
    <name evidence="1" type="ORF">HMPREF9081_0101</name>
</gene>
<reference evidence="1 2" key="1">
    <citation type="submission" date="2011-04" db="EMBL/GenBank/DDBJ databases">
        <authorList>
            <person name="Muzny D."/>
            <person name="Qin X."/>
            <person name="Deng J."/>
            <person name="Jiang H."/>
            <person name="Liu Y."/>
            <person name="Qu J."/>
            <person name="Song X.-Z."/>
            <person name="Zhang L."/>
            <person name="Thornton R."/>
            <person name="Coyle M."/>
            <person name="Francisco L."/>
            <person name="Jackson L."/>
            <person name="Javaid M."/>
            <person name="Korchina V."/>
            <person name="Kovar C."/>
            <person name="Mata R."/>
            <person name="Mathew T."/>
            <person name="Ngo R."/>
            <person name="Nguyen L."/>
            <person name="Nguyen N."/>
            <person name="Okwuonu G."/>
            <person name="Ongeri F."/>
            <person name="Pham C."/>
            <person name="Simmons D."/>
            <person name="Wilczek-Boney K."/>
            <person name="Hale W."/>
            <person name="Jakkamsetti A."/>
            <person name="Pham P."/>
            <person name="Ruth R."/>
            <person name="San Lucas F."/>
            <person name="Warren J."/>
            <person name="Zhang J."/>
            <person name="Zhao Z."/>
            <person name="Zhou C."/>
            <person name="Zhu D."/>
            <person name="Lee S."/>
            <person name="Bess C."/>
            <person name="Blankenburg K."/>
            <person name="Forbes L."/>
            <person name="Fu Q."/>
            <person name="Gubbala S."/>
            <person name="Hirani K."/>
            <person name="Jayaseelan J.C."/>
            <person name="Lara F."/>
            <person name="Munidasa M."/>
            <person name="Palculict T."/>
            <person name="Patil S."/>
            <person name="Pu L.-L."/>
            <person name="Saada N."/>
            <person name="Tang L."/>
            <person name="Weissenberger G."/>
            <person name="Zhu Y."/>
            <person name="Hemphill L."/>
            <person name="Shang Y."/>
            <person name="Youmans B."/>
            <person name="Ayvaz T."/>
            <person name="Ross M."/>
            <person name="Santibanez J."/>
            <person name="Aqrawi P."/>
            <person name="Gross S."/>
            <person name="Joshi V."/>
            <person name="Fowler G."/>
            <person name="Nazareth L."/>
            <person name="Reid J."/>
            <person name="Worley K."/>
            <person name="Petrosino J."/>
            <person name="Highlander S."/>
            <person name="Gibbs R."/>
        </authorList>
    </citation>
    <scope>NUCLEOTIDE SEQUENCE [LARGE SCALE GENOMIC DNA]</scope>
    <source>
        <strain evidence="1 2">DSM 2778</strain>
    </source>
</reference>
<keyword evidence="2" id="KW-1185">Reference proteome</keyword>
<dbReference type="HOGENOM" id="CLU_2397920_0_0_9"/>
<organism evidence="1 2">
    <name type="scientific">Centipeda periodontii DSM 2778</name>
    <dbReference type="NCBI Taxonomy" id="888060"/>
    <lineage>
        <taxon>Bacteria</taxon>
        <taxon>Bacillati</taxon>
        <taxon>Bacillota</taxon>
        <taxon>Negativicutes</taxon>
        <taxon>Selenomonadales</taxon>
        <taxon>Selenomonadaceae</taxon>
        <taxon>Centipeda</taxon>
    </lineage>
</organism>
<dbReference type="AlphaFoldDB" id="F5RIL6"/>
<sequence>MIQAARSHCWEESNMAEKTSRAKKVQDTKELALNIDATVEIGMLEMSNTQAIRVSIIRSRGRRYTAVTPFFRKRVQDRWKPKASVWIPVEHTGEIADFLARANNKIHENDE</sequence>
<dbReference type="STRING" id="888060.HMPREF9081_0101"/>
<dbReference type="Proteomes" id="UP000004067">
    <property type="component" value="Unassembled WGS sequence"/>
</dbReference>
<comment type="caution">
    <text evidence="1">The sequence shown here is derived from an EMBL/GenBank/DDBJ whole genome shotgun (WGS) entry which is preliminary data.</text>
</comment>
<dbReference type="EMBL" id="AFHQ01000003">
    <property type="protein sequence ID" value="EGK62625.1"/>
    <property type="molecule type" value="Genomic_DNA"/>
</dbReference>
<evidence type="ECO:0000313" key="1">
    <source>
        <dbReference type="EMBL" id="EGK62625.1"/>
    </source>
</evidence>
<name>F5RIL6_9FIRM</name>
<protein>
    <submittedName>
        <fullName evidence="1">Uncharacterized protein</fullName>
    </submittedName>
</protein>